<keyword evidence="9" id="KW-0131">Cell cycle</keyword>
<comment type="subcellular location">
    <subcellularLocation>
        <location evidence="1">Cell membrane</location>
        <topology evidence="1">Peripheral membrane protein</topology>
    </subcellularLocation>
</comment>
<dbReference type="GO" id="GO:0005886">
    <property type="term" value="C:plasma membrane"/>
    <property type="evidence" value="ECO:0007669"/>
    <property type="project" value="UniProtKB-SubCell"/>
</dbReference>
<evidence type="ECO:0000256" key="1">
    <source>
        <dbReference type="ARBA" id="ARBA00004202"/>
    </source>
</evidence>
<feature type="domain" description="ABC transporter" evidence="10">
    <location>
        <begin position="2"/>
        <end position="230"/>
    </location>
</feature>
<evidence type="ECO:0000256" key="7">
    <source>
        <dbReference type="ARBA" id="ARBA00022840"/>
    </source>
</evidence>
<dbReference type="InterPro" id="IPR015854">
    <property type="entry name" value="ABC_transpr_LolD-like"/>
</dbReference>
<evidence type="ECO:0000256" key="2">
    <source>
        <dbReference type="ARBA" id="ARBA00005417"/>
    </source>
</evidence>
<accession>A0A644VTZ2</accession>
<dbReference type="GO" id="GO:0016887">
    <property type="term" value="F:ATP hydrolysis activity"/>
    <property type="evidence" value="ECO:0007669"/>
    <property type="project" value="InterPro"/>
</dbReference>
<dbReference type="InterPro" id="IPR017871">
    <property type="entry name" value="ABC_transporter-like_CS"/>
</dbReference>
<dbReference type="SMART" id="SM00382">
    <property type="entry name" value="AAA"/>
    <property type="match status" value="1"/>
</dbReference>
<evidence type="ECO:0000256" key="6">
    <source>
        <dbReference type="ARBA" id="ARBA00022741"/>
    </source>
</evidence>
<dbReference type="GO" id="GO:0022857">
    <property type="term" value="F:transmembrane transporter activity"/>
    <property type="evidence" value="ECO:0007669"/>
    <property type="project" value="TreeGrafter"/>
</dbReference>
<dbReference type="Gene3D" id="3.40.50.300">
    <property type="entry name" value="P-loop containing nucleotide triphosphate hydrolases"/>
    <property type="match status" value="1"/>
</dbReference>
<name>A0A644VTZ2_9ZZZZ</name>
<organism evidence="11">
    <name type="scientific">bioreactor metagenome</name>
    <dbReference type="NCBI Taxonomy" id="1076179"/>
    <lineage>
        <taxon>unclassified sequences</taxon>
        <taxon>metagenomes</taxon>
        <taxon>ecological metagenomes</taxon>
    </lineage>
</organism>
<dbReference type="EMBL" id="VSSQ01000440">
    <property type="protein sequence ID" value="MPL94747.1"/>
    <property type="molecule type" value="Genomic_DNA"/>
</dbReference>
<keyword evidence="4" id="KW-1003">Cell membrane</keyword>
<reference evidence="11" key="1">
    <citation type="submission" date="2019-08" db="EMBL/GenBank/DDBJ databases">
        <authorList>
            <person name="Kucharzyk K."/>
            <person name="Murdoch R.W."/>
            <person name="Higgins S."/>
            <person name="Loffler F."/>
        </authorList>
    </citation>
    <scope>NUCLEOTIDE SEQUENCE</scope>
</reference>
<comment type="caution">
    <text evidence="11">The sequence shown here is derived from an EMBL/GenBank/DDBJ whole genome shotgun (WGS) entry which is preliminary data.</text>
</comment>
<dbReference type="PANTHER" id="PTHR24220:SF470">
    <property type="entry name" value="CELL DIVISION ATP-BINDING PROTEIN FTSE"/>
    <property type="match status" value="1"/>
</dbReference>
<dbReference type="SUPFAM" id="SSF52540">
    <property type="entry name" value="P-loop containing nucleoside triphosphate hydrolases"/>
    <property type="match status" value="1"/>
</dbReference>
<evidence type="ECO:0000256" key="4">
    <source>
        <dbReference type="ARBA" id="ARBA00022475"/>
    </source>
</evidence>
<dbReference type="AlphaFoldDB" id="A0A644VTZ2"/>
<dbReference type="NCBIfam" id="TIGR02673">
    <property type="entry name" value="FtsE"/>
    <property type="match status" value="1"/>
</dbReference>
<evidence type="ECO:0000256" key="9">
    <source>
        <dbReference type="ARBA" id="ARBA00023306"/>
    </source>
</evidence>
<dbReference type="PROSITE" id="PS00211">
    <property type="entry name" value="ABC_TRANSPORTER_1"/>
    <property type="match status" value="1"/>
</dbReference>
<dbReference type="PROSITE" id="PS50893">
    <property type="entry name" value="ABC_TRANSPORTER_2"/>
    <property type="match status" value="1"/>
</dbReference>
<evidence type="ECO:0000259" key="10">
    <source>
        <dbReference type="PROSITE" id="PS50893"/>
    </source>
</evidence>
<dbReference type="FunFam" id="3.40.50.300:FF:000056">
    <property type="entry name" value="Cell division ATP-binding protein FtsE"/>
    <property type="match status" value="1"/>
</dbReference>
<protein>
    <recommendedName>
        <fullName evidence="3">Cell division ATP-binding protein FtsE</fullName>
    </recommendedName>
</protein>
<dbReference type="GO" id="GO:0051301">
    <property type="term" value="P:cell division"/>
    <property type="evidence" value="ECO:0007669"/>
    <property type="project" value="UniProtKB-KW"/>
</dbReference>
<evidence type="ECO:0000256" key="3">
    <source>
        <dbReference type="ARBA" id="ARBA00020019"/>
    </source>
</evidence>
<comment type="similarity">
    <text evidence="2">Belongs to the ABC transporter superfamily.</text>
</comment>
<dbReference type="InterPro" id="IPR027417">
    <property type="entry name" value="P-loop_NTPase"/>
</dbReference>
<evidence type="ECO:0000313" key="11">
    <source>
        <dbReference type="EMBL" id="MPL94747.1"/>
    </source>
</evidence>
<dbReference type="GO" id="GO:0005524">
    <property type="term" value="F:ATP binding"/>
    <property type="evidence" value="ECO:0007669"/>
    <property type="project" value="UniProtKB-KW"/>
</dbReference>
<dbReference type="InterPro" id="IPR005286">
    <property type="entry name" value="Cell_div_FtsE"/>
</dbReference>
<proteinExistence type="inferred from homology"/>
<keyword evidence="8" id="KW-0472">Membrane</keyword>
<dbReference type="InterPro" id="IPR003593">
    <property type="entry name" value="AAA+_ATPase"/>
</dbReference>
<dbReference type="InterPro" id="IPR003439">
    <property type="entry name" value="ABC_transporter-like_ATP-bd"/>
</dbReference>
<gene>
    <name evidence="11" type="primary">ftsE_11</name>
    <name evidence="11" type="ORF">SDC9_40902</name>
</gene>
<evidence type="ECO:0000256" key="5">
    <source>
        <dbReference type="ARBA" id="ARBA00022618"/>
    </source>
</evidence>
<dbReference type="PANTHER" id="PTHR24220">
    <property type="entry name" value="IMPORT ATP-BINDING PROTEIN"/>
    <property type="match status" value="1"/>
</dbReference>
<keyword evidence="6" id="KW-0547">Nucleotide-binding</keyword>
<keyword evidence="7 11" id="KW-0067">ATP-binding</keyword>
<evidence type="ECO:0000256" key="8">
    <source>
        <dbReference type="ARBA" id="ARBA00023136"/>
    </source>
</evidence>
<sequence length="230" mass="25595">MLLMKGISKTYPSGSVALRSVDIHIKPGEFVFVVGPSGAGKSTFIKMLFREVIPTTGKLFVDGVDVMSLKPEEIPFLRRQLGIIFQDYRLLNDRTVYDNIAFAMQVIETPYRQIKRRVAAVLDLVGLRSRACDYPGELSGGEQQRVAIARAIVNDPLLVIADEPTGNLDPETSMDIMKIFSQINDSGTTIVMATHDKTIVDIMEKRVIAIEDGYIVRDDAKGVYGYEPEH</sequence>
<keyword evidence="5 11" id="KW-0132">Cell division</keyword>
<dbReference type="Pfam" id="PF00005">
    <property type="entry name" value="ABC_tran"/>
    <property type="match status" value="1"/>
</dbReference>